<evidence type="ECO:0000259" key="6">
    <source>
        <dbReference type="Pfam" id="PF00742"/>
    </source>
</evidence>
<accession>A0ABV8JD21</accession>
<dbReference type="EMBL" id="JBHSAP010000009">
    <property type="protein sequence ID" value="MFC4076821.1"/>
    <property type="molecule type" value="Genomic_DNA"/>
</dbReference>
<comment type="pathway">
    <text evidence="4">Amino-acid biosynthesis; L-methionine biosynthesis via de novo pathway; L-homoserine from L-aspartate: step 3/3.</text>
</comment>
<evidence type="ECO:0000313" key="8">
    <source>
        <dbReference type="Proteomes" id="UP001595843"/>
    </source>
</evidence>
<dbReference type="EC" id="1.1.1.3" evidence="2 4"/>
<dbReference type="PANTHER" id="PTHR43331:SF1">
    <property type="entry name" value="HOMOSERINE DEHYDROGENASE"/>
    <property type="match status" value="1"/>
</dbReference>
<comment type="similarity">
    <text evidence="1 5">Belongs to the homoserine dehydrogenase family.</text>
</comment>
<sequence length="346" mass="36919">MAHKLALIGFGTVGQALTEILRDKGRVLEEQEGFQGVITAVSDPLKGSLHHPDGLDPARLLEAVEREGNLSAYPDTPGLVRGWDSLTTIREALADTVVEVSYTDVETGQPAINHCRSAFESGKNVVMTNKGPAALAFEELSSLADRKGVKWGYEGTVMSGTPALRMPSTALAGNDIYEVRGILNGTTNYILTRMETGESLEESLAKAQQQGMAEADPSSDLDGHDVLYKIMILARVVMNHPLARGEVAREGIRHLTVEDILQAKEEGKCWKLVGRIRKEQGGVRASVGPEKLPLSDPLAGVSGALNAITYDCDLLGSVTLIGAGAGRKETGFALLNDLIHVVRGGS</sequence>
<evidence type="ECO:0000256" key="3">
    <source>
        <dbReference type="ARBA" id="ARBA00023002"/>
    </source>
</evidence>
<dbReference type="InterPro" id="IPR001342">
    <property type="entry name" value="HDH_cat"/>
</dbReference>
<evidence type="ECO:0000313" key="7">
    <source>
        <dbReference type="EMBL" id="MFC4076821.1"/>
    </source>
</evidence>
<evidence type="ECO:0000256" key="1">
    <source>
        <dbReference type="ARBA" id="ARBA00006753"/>
    </source>
</evidence>
<keyword evidence="4" id="KW-0521">NADP</keyword>
<keyword evidence="4" id="KW-0486">Methionine biosynthesis</keyword>
<dbReference type="GO" id="GO:0004412">
    <property type="term" value="F:homoserine dehydrogenase activity"/>
    <property type="evidence" value="ECO:0007669"/>
    <property type="project" value="UniProtKB-EC"/>
</dbReference>
<dbReference type="PROSITE" id="PS01042">
    <property type="entry name" value="HOMOSER_DHGENASE"/>
    <property type="match status" value="1"/>
</dbReference>
<dbReference type="InterPro" id="IPR036291">
    <property type="entry name" value="NAD(P)-bd_dom_sf"/>
</dbReference>
<protein>
    <recommendedName>
        <fullName evidence="2 4">Homoserine dehydrogenase</fullName>
        <ecNumber evidence="2 4">1.1.1.3</ecNumber>
    </recommendedName>
</protein>
<dbReference type="Gene3D" id="3.30.360.10">
    <property type="entry name" value="Dihydrodipicolinate Reductase, domain 2"/>
    <property type="match status" value="1"/>
</dbReference>
<organism evidence="7 8">
    <name type="scientific">Salinithrix halophila</name>
    <dbReference type="NCBI Taxonomy" id="1485204"/>
    <lineage>
        <taxon>Bacteria</taxon>
        <taxon>Bacillati</taxon>
        <taxon>Bacillota</taxon>
        <taxon>Bacilli</taxon>
        <taxon>Bacillales</taxon>
        <taxon>Thermoactinomycetaceae</taxon>
        <taxon>Salinithrix</taxon>
    </lineage>
</organism>
<keyword evidence="4" id="KW-0791">Threonine biosynthesis</keyword>
<dbReference type="PIRSF" id="PIRSF036497">
    <property type="entry name" value="HDH_short"/>
    <property type="match status" value="1"/>
</dbReference>
<dbReference type="RefSeq" id="WP_380704110.1">
    <property type="nucleotide sequence ID" value="NZ_JBHSAP010000009.1"/>
</dbReference>
<evidence type="ECO:0000256" key="4">
    <source>
        <dbReference type="RuleBase" id="RU000579"/>
    </source>
</evidence>
<dbReference type="Pfam" id="PF00742">
    <property type="entry name" value="Homoserine_dh"/>
    <property type="match status" value="1"/>
</dbReference>
<proteinExistence type="inferred from homology"/>
<dbReference type="SUPFAM" id="SSF55347">
    <property type="entry name" value="Glyceraldehyde-3-phosphate dehydrogenase-like, C-terminal domain"/>
    <property type="match status" value="1"/>
</dbReference>
<comment type="pathway">
    <text evidence="4">Amino-acid biosynthesis; L-threonine biosynthesis; L-threonine from L-aspartate: step 3/5.</text>
</comment>
<comment type="caution">
    <text evidence="7">The sequence shown here is derived from an EMBL/GenBank/DDBJ whole genome shotgun (WGS) entry which is preliminary data.</text>
</comment>
<name>A0ABV8JD21_9BACL</name>
<evidence type="ECO:0000256" key="5">
    <source>
        <dbReference type="RuleBase" id="RU004171"/>
    </source>
</evidence>
<keyword evidence="4" id="KW-0028">Amino-acid biosynthesis</keyword>
<dbReference type="SUPFAM" id="SSF51735">
    <property type="entry name" value="NAD(P)-binding Rossmann-fold domains"/>
    <property type="match status" value="1"/>
</dbReference>
<dbReference type="NCBIfam" id="NF004976">
    <property type="entry name" value="PRK06349.1"/>
    <property type="match status" value="1"/>
</dbReference>
<gene>
    <name evidence="7" type="ORF">ACFOUO_08355</name>
</gene>
<dbReference type="PANTHER" id="PTHR43331">
    <property type="entry name" value="HOMOSERINE DEHYDROGENASE"/>
    <property type="match status" value="1"/>
</dbReference>
<keyword evidence="8" id="KW-1185">Reference proteome</keyword>
<evidence type="ECO:0000256" key="2">
    <source>
        <dbReference type="ARBA" id="ARBA00013213"/>
    </source>
</evidence>
<comment type="catalytic activity">
    <reaction evidence="4">
        <text>L-homoserine + NADP(+) = L-aspartate 4-semialdehyde + NADPH + H(+)</text>
        <dbReference type="Rhea" id="RHEA:15761"/>
        <dbReference type="ChEBI" id="CHEBI:15378"/>
        <dbReference type="ChEBI" id="CHEBI:57476"/>
        <dbReference type="ChEBI" id="CHEBI:57783"/>
        <dbReference type="ChEBI" id="CHEBI:58349"/>
        <dbReference type="ChEBI" id="CHEBI:537519"/>
        <dbReference type="EC" id="1.1.1.3"/>
    </reaction>
</comment>
<dbReference type="Proteomes" id="UP001595843">
    <property type="component" value="Unassembled WGS sequence"/>
</dbReference>
<dbReference type="InterPro" id="IPR019811">
    <property type="entry name" value="HDH_CS"/>
</dbReference>
<dbReference type="InterPro" id="IPR022697">
    <property type="entry name" value="HDH_short"/>
</dbReference>
<keyword evidence="3 4" id="KW-0560">Oxidoreductase</keyword>
<dbReference type="Gene3D" id="3.40.50.720">
    <property type="entry name" value="NAD(P)-binding Rossmann-like Domain"/>
    <property type="match status" value="1"/>
</dbReference>
<dbReference type="NCBIfam" id="NF004912">
    <property type="entry name" value="PRK06270.1"/>
    <property type="match status" value="1"/>
</dbReference>
<feature type="domain" description="Homoserine dehydrogenase catalytic" evidence="6">
    <location>
        <begin position="162"/>
        <end position="339"/>
    </location>
</feature>
<reference evidence="8" key="1">
    <citation type="journal article" date="2019" name="Int. J. Syst. Evol. Microbiol.">
        <title>The Global Catalogue of Microorganisms (GCM) 10K type strain sequencing project: providing services to taxonomists for standard genome sequencing and annotation.</title>
        <authorList>
            <consortium name="The Broad Institute Genomics Platform"/>
            <consortium name="The Broad Institute Genome Sequencing Center for Infectious Disease"/>
            <person name="Wu L."/>
            <person name="Ma J."/>
        </authorList>
    </citation>
    <scope>NUCLEOTIDE SEQUENCE [LARGE SCALE GENOMIC DNA]</scope>
    <source>
        <strain evidence="8">IBRC-M 10813</strain>
    </source>
</reference>